<keyword evidence="2" id="KW-1185">Reference proteome</keyword>
<dbReference type="EMBL" id="WNYA01017756">
    <property type="protein sequence ID" value="KAG8538904.1"/>
    <property type="molecule type" value="Genomic_DNA"/>
</dbReference>
<proteinExistence type="predicted"/>
<sequence length="121" mass="14244">MSVMTMTDKNVGQTKDNIQKNFGLHPKMVDELMYGNKETDWRRHVHAMWHLDPTPTLEYIRSRLDLKKCGLQQDKEVAFRCFSCRGQMFLTLIYFSRPVVWVMMHCLKIFGFASHSPLSCI</sequence>
<reference evidence="1" key="1">
    <citation type="thesis" date="2020" institute="ProQuest LLC" country="789 East Eisenhower Parkway, Ann Arbor, MI, USA">
        <title>Comparative Genomics and Chromosome Evolution.</title>
        <authorList>
            <person name="Mudd A.B."/>
        </authorList>
    </citation>
    <scope>NUCLEOTIDE SEQUENCE</scope>
    <source>
        <strain evidence="1">237g6f4</strain>
        <tissue evidence="1">Blood</tissue>
    </source>
</reference>
<protein>
    <submittedName>
        <fullName evidence="1">Uncharacterized protein</fullName>
    </submittedName>
</protein>
<comment type="caution">
    <text evidence="1">The sequence shown here is derived from an EMBL/GenBank/DDBJ whole genome shotgun (WGS) entry which is preliminary data.</text>
</comment>
<name>A0AAV6YUM3_ENGPU</name>
<evidence type="ECO:0000313" key="1">
    <source>
        <dbReference type="EMBL" id="KAG8538904.1"/>
    </source>
</evidence>
<gene>
    <name evidence="1" type="ORF">GDO81_021812</name>
</gene>
<accession>A0AAV6YUM3</accession>
<dbReference type="Proteomes" id="UP000824782">
    <property type="component" value="Unassembled WGS sequence"/>
</dbReference>
<dbReference type="AlphaFoldDB" id="A0AAV6YUM3"/>
<evidence type="ECO:0000313" key="2">
    <source>
        <dbReference type="Proteomes" id="UP000824782"/>
    </source>
</evidence>
<organism evidence="1 2">
    <name type="scientific">Engystomops pustulosus</name>
    <name type="common">Tungara frog</name>
    <name type="synonym">Physalaemus pustulosus</name>
    <dbReference type="NCBI Taxonomy" id="76066"/>
    <lineage>
        <taxon>Eukaryota</taxon>
        <taxon>Metazoa</taxon>
        <taxon>Chordata</taxon>
        <taxon>Craniata</taxon>
        <taxon>Vertebrata</taxon>
        <taxon>Euteleostomi</taxon>
        <taxon>Amphibia</taxon>
        <taxon>Batrachia</taxon>
        <taxon>Anura</taxon>
        <taxon>Neobatrachia</taxon>
        <taxon>Hyloidea</taxon>
        <taxon>Leptodactylidae</taxon>
        <taxon>Leiuperinae</taxon>
        <taxon>Engystomops</taxon>
    </lineage>
</organism>